<dbReference type="SUPFAM" id="SSF51246">
    <property type="entry name" value="Rudiment single hybrid motif"/>
    <property type="match status" value="1"/>
</dbReference>
<comment type="function">
    <text evidence="11">Catalyzes a 2-step reaction, involving the ATP-dependent carboxylation of the covalently attached biotin in the first step and the transfer of the carboxyl group to pyruvate in the second.</text>
</comment>
<dbReference type="NCBIfam" id="NF009554">
    <property type="entry name" value="PRK12999.1"/>
    <property type="match status" value="1"/>
</dbReference>
<dbReference type="GO" id="GO:0006094">
    <property type="term" value="P:gluconeogenesis"/>
    <property type="evidence" value="ECO:0007669"/>
    <property type="project" value="UniProtKB-UniPathway"/>
</dbReference>
<feature type="binding site" evidence="14">
    <location>
        <position position="766"/>
    </location>
    <ligand>
        <name>Mn(2+)</name>
        <dbReference type="ChEBI" id="CHEBI:29035"/>
    </ligand>
</feature>
<feature type="domain" description="ATP-grasp" evidence="17">
    <location>
        <begin position="120"/>
        <end position="316"/>
    </location>
</feature>
<keyword evidence="10" id="KW-0511">Multifunctional enzyme</keyword>
<dbReference type="GO" id="GO:0005737">
    <property type="term" value="C:cytoplasm"/>
    <property type="evidence" value="ECO:0007669"/>
    <property type="project" value="TreeGrafter"/>
</dbReference>
<dbReference type="InterPro" id="IPR005482">
    <property type="entry name" value="Biotin_COase_C"/>
</dbReference>
<keyword evidence="7 11" id="KW-0547">Nucleotide-binding</keyword>
<feature type="binding site" evidence="14">
    <location>
        <position position="768"/>
    </location>
    <ligand>
        <name>Mn(2+)</name>
        <dbReference type="ChEBI" id="CHEBI:29035"/>
    </ligand>
</feature>
<protein>
    <recommendedName>
        <fullName evidence="3 11">Pyruvate carboxylase</fullName>
        <ecNumber evidence="3 11">6.4.1.1</ecNumber>
    </recommendedName>
</protein>
<dbReference type="EMBL" id="JYFN01000029">
    <property type="protein sequence ID" value="KJE21959.1"/>
    <property type="molecule type" value="Genomic_DNA"/>
</dbReference>
<feature type="modified residue" description="N6-biotinyllysine" evidence="15">
    <location>
        <position position="1127"/>
    </location>
</feature>
<dbReference type="SUPFAM" id="SSF89000">
    <property type="entry name" value="post-HMGL domain-like"/>
    <property type="match status" value="1"/>
</dbReference>
<dbReference type="AlphaFoldDB" id="A0A0D8BDB8"/>
<evidence type="ECO:0000313" key="20">
    <source>
        <dbReference type="EMBL" id="KJE21959.1"/>
    </source>
</evidence>
<evidence type="ECO:0000256" key="3">
    <source>
        <dbReference type="ARBA" id="ARBA00013057"/>
    </source>
</evidence>
<proteinExistence type="predicted"/>
<evidence type="ECO:0000313" key="21">
    <source>
        <dbReference type="Proteomes" id="UP000032545"/>
    </source>
</evidence>
<dbReference type="GO" id="GO:0004736">
    <property type="term" value="F:pyruvate carboxylase activity"/>
    <property type="evidence" value="ECO:0007669"/>
    <property type="project" value="UniProtKB-EC"/>
</dbReference>
<dbReference type="PROSITE" id="PS00188">
    <property type="entry name" value="BIOTIN"/>
    <property type="match status" value="1"/>
</dbReference>
<keyword evidence="8 11" id="KW-0067">ATP-binding</keyword>
<feature type="binding site" evidence="13">
    <location>
        <position position="901"/>
    </location>
    <ligand>
        <name>substrate</name>
    </ligand>
</feature>
<evidence type="ECO:0000259" key="19">
    <source>
        <dbReference type="PROSITE" id="PS50991"/>
    </source>
</evidence>
<dbReference type="Gene3D" id="3.10.600.10">
    <property type="entry name" value="pyruvate carboxylase f1077a mutant domain"/>
    <property type="match status" value="1"/>
</dbReference>
<comment type="caution">
    <text evidence="20">The sequence shown here is derived from an EMBL/GenBank/DDBJ whole genome shotgun (WGS) entry which is preliminary data.</text>
</comment>
<evidence type="ECO:0000256" key="15">
    <source>
        <dbReference type="PIRSR" id="PIRSR001594-4"/>
    </source>
</evidence>
<reference evidence="21" key="1">
    <citation type="submission" date="2015-02" db="EMBL/GenBank/DDBJ databases">
        <title>Draft Genome of Frankia sp. CpI1-S.</title>
        <authorList>
            <person name="Oshone R.T."/>
            <person name="Ngom M."/>
            <person name="Ghodhbane-Gtari F."/>
            <person name="Gtari M."/>
            <person name="Morris K."/>
            <person name="Thomas K."/>
            <person name="Sen A."/>
            <person name="Tisa L.S."/>
        </authorList>
    </citation>
    <scope>NUCLEOTIDE SEQUENCE [LARGE SCALE GENOMIC DNA]</scope>
    <source>
        <strain evidence="21">CpI1-S</strain>
    </source>
</reference>
<evidence type="ECO:0000256" key="8">
    <source>
        <dbReference type="ARBA" id="ARBA00022840"/>
    </source>
</evidence>
<keyword evidence="6 14" id="KW-0479">Metal-binding</keyword>
<dbReference type="CDD" id="cd07937">
    <property type="entry name" value="DRE_TIM_PC_TC_5S"/>
    <property type="match status" value="1"/>
</dbReference>
<dbReference type="Pfam" id="PF00682">
    <property type="entry name" value="HMGL-like"/>
    <property type="match status" value="1"/>
</dbReference>
<dbReference type="Proteomes" id="UP000032545">
    <property type="component" value="Unassembled WGS sequence"/>
</dbReference>
<comment type="cofactor">
    <cofactor evidence="1 11">
        <name>biotin</name>
        <dbReference type="ChEBI" id="CHEBI:57586"/>
    </cofactor>
</comment>
<feature type="active site" evidence="12">
    <location>
        <position position="291"/>
    </location>
</feature>
<evidence type="ECO:0000256" key="9">
    <source>
        <dbReference type="ARBA" id="ARBA00023267"/>
    </source>
</evidence>
<dbReference type="Pfam" id="PF02785">
    <property type="entry name" value="Biotin_carb_C"/>
    <property type="match status" value="1"/>
</dbReference>
<evidence type="ECO:0000256" key="14">
    <source>
        <dbReference type="PIRSR" id="PIRSR001594-3"/>
    </source>
</evidence>
<evidence type="ECO:0000256" key="10">
    <source>
        <dbReference type="ARBA" id="ARBA00023268"/>
    </source>
</evidence>
<gene>
    <name evidence="20" type="ORF">FF36_03712</name>
</gene>
<accession>A0A0D8BDB8</accession>
<dbReference type="InterPro" id="IPR013785">
    <property type="entry name" value="Aldolase_TIM"/>
</dbReference>
<dbReference type="InterPro" id="IPR011761">
    <property type="entry name" value="ATP-grasp"/>
</dbReference>
<keyword evidence="20" id="KW-0670">Pyruvate</keyword>
<feature type="modified residue" description="N6-carboxylysine" evidence="15">
    <location>
        <position position="737"/>
    </location>
</feature>
<evidence type="ECO:0000256" key="6">
    <source>
        <dbReference type="ARBA" id="ARBA00022723"/>
    </source>
</evidence>
<feature type="binding site" description="via carbamate group" evidence="14">
    <location>
        <position position="737"/>
    </location>
    <ligand>
        <name>Mn(2+)</name>
        <dbReference type="ChEBI" id="CHEBI:29035"/>
    </ligand>
</feature>
<dbReference type="GO" id="GO:0005524">
    <property type="term" value="F:ATP binding"/>
    <property type="evidence" value="ECO:0007669"/>
    <property type="project" value="UniProtKB-UniRule"/>
</dbReference>
<dbReference type="SUPFAM" id="SSF56059">
    <property type="entry name" value="Glutathione synthetase ATP-binding domain-like"/>
    <property type="match status" value="1"/>
</dbReference>
<evidence type="ECO:0000259" key="16">
    <source>
        <dbReference type="PROSITE" id="PS50968"/>
    </source>
</evidence>
<dbReference type="CDD" id="cd06850">
    <property type="entry name" value="biotinyl_domain"/>
    <property type="match status" value="1"/>
</dbReference>
<dbReference type="InterPro" id="IPR001882">
    <property type="entry name" value="Biotin_BS"/>
</dbReference>
<dbReference type="PANTHER" id="PTHR43778">
    <property type="entry name" value="PYRUVATE CARBOXYLASE"/>
    <property type="match status" value="1"/>
</dbReference>
<evidence type="ECO:0000256" key="11">
    <source>
        <dbReference type="PIRNR" id="PIRNR001594"/>
    </source>
</evidence>
<dbReference type="SUPFAM" id="SSF51569">
    <property type="entry name" value="Aldolase"/>
    <property type="match status" value="1"/>
</dbReference>
<dbReference type="InterPro" id="IPR003379">
    <property type="entry name" value="Carboxylase_cons_dom"/>
</dbReference>
<evidence type="ECO:0000256" key="4">
    <source>
        <dbReference type="ARBA" id="ARBA00022432"/>
    </source>
</evidence>
<dbReference type="InterPro" id="IPR055268">
    <property type="entry name" value="PCB-like"/>
</dbReference>
<dbReference type="InterPro" id="IPR005930">
    <property type="entry name" value="Pyruv_COase"/>
</dbReference>
<dbReference type="Pfam" id="PF00364">
    <property type="entry name" value="Biotin_lipoyl"/>
    <property type="match status" value="1"/>
</dbReference>
<dbReference type="PIRSF" id="PIRSF001594">
    <property type="entry name" value="Pyruv_carbox"/>
    <property type="match status" value="1"/>
</dbReference>
<dbReference type="InterPro" id="IPR005479">
    <property type="entry name" value="CPAse_ATP-bd"/>
</dbReference>
<feature type="domain" description="Lipoyl-binding" evidence="16">
    <location>
        <begin position="1084"/>
        <end position="1161"/>
    </location>
</feature>
<dbReference type="Gene3D" id="2.40.50.100">
    <property type="match status" value="1"/>
</dbReference>
<feature type="domain" description="Pyruvate carboxyltransferase" evidence="19">
    <location>
        <begin position="558"/>
        <end position="827"/>
    </location>
</feature>
<dbReference type="SUPFAM" id="SSF52440">
    <property type="entry name" value="PreATP-grasp domain"/>
    <property type="match status" value="1"/>
</dbReference>
<dbReference type="InterPro" id="IPR011764">
    <property type="entry name" value="Biotin_carboxylation_dom"/>
</dbReference>
<feature type="binding site" evidence="13">
    <location>
        <position position="116"/>
    </location>
    <ligand>
        <name>ATP</name>
        <dbReference type="ChEBI" id="CHEBI:30616"/>
    </ligand>
</feature>
<dbReference type="Gene3D" id="3.20.20.70">
    <property type="entry name" value="Aldolase class I"/>
    <property type="match status" value="1"/>
</dbReference>
<evidence type="ECO:0000259" key="18">
    <source>
        <dbReference type="PROSITE" id="PS50979"/>
    </source>
</evidence>
<evidence type="ECO:0000256" key="13">
    <source>
        <dbReference type="PIRSR" id="PIRSR001594-2"/>
    </source>
</evidence>
<dbReference type="PATRIC" id="fig|1502723.3.peg.3168"/>
<dbReference type="InterPro" id="IPR005481">
    <property type="entry name" value="BC-like_N"/>
</dbReference>
<dbReference type="SMART" id="SM00878">
    <property type="entry name" value="Biotin_carb_C"/>
    <property type="match status" value="1"/>
</dbReference>
<dbReference type="PROSITE" id="PS50979">
    <property type="entry name" value="BC"/>
    <property type="match status" value="1"/>
</dbReference>
<name>A0A0D8BDB8_9ACTN</name>
<dbReference type="Pfam" id="PF02436">
    <property type="entry name" value="PYC_OADA"/>
    <property type="match status" value="1"/>
</dbReference>
<dbReference type="InterPro" id="IPR011053">
    <property type="entry name" value="Single_hybrid_motif"/>
</dbReference>
<dbReference type="Pfam" id="PF02786">
    <property type="entry name" value="CPSase_L_D2"/>
    <property type="match status" value="1"/>
</dbReference>
<dbReference type="UniPathway" id="UPA00138"/>
<dbReference type="Gene3D" id="3.30.470.20">
    <property type="entry name" value="ATP-grasp fold, B domain"/>
    <property type="match status" value="1"/>
</dbReference>
<sequence length="1162" mass="121916">MRKVLVANRSEIAVRVFRAAQELGLRTVAVYTPEDVSALHRTKASEAYELGGPGHPVRGYLDIDALLTVAKQAEADALHPGYGFLSESAVLAEACAAAGVTFVGPPPAVLRLTGDKVAARDAAMAAGLPVLRASAPLPDGQGAAQAAEEVGFPLFVKASAGGGGRGLRRVERAADLADAVASASREAAAAFGDGTVFLEQAVDRPRHIEVQVFADSYGNIIHLFERDCSVQRRHQKVVEIAPAPMLDEAIRASICADAVRFARHVGYVNAGTVEFLLGADGRYTFMEMNPRIQVEHTVTEEVTGVDLVAAQLRIADGESLADLNLGQEQITLRGTAIQCRVTTEDPADGFRPDTGTISFYQSPGGPGVRLDGATYAGAEISPYFDSLLVKLTARGSTLEKAARRARRALNEFRVRGVRTNIDFLGRVLTDPDFLAGGVTTSFIDERPELLLPGRGTDQTSRTLARLAESTVNGFRRPATALVDPRSRLPELPLLPDGQGVPIGPGSPACLGAGAGAAGVQGLPGAGVAGVGVPAGSRQLLTELGPAGWAARLRAQEALAVTDTTLRDAHQSLLATRLRSFDILAAAPSFAALTPNLLSLEAWGGATYDVALRFLAEDPWERLAALRSTAPNQCLQMLLRGRNAVGYTPYPDDVVRAFVAEAAATGVDIFRIFDALNDMEQMRPAIEAVLETGTAIAEGTLCYTGDLSDPGEQIYTLDYYLRLAERLVAAGVHVLAIKDMAGLLRPAAAATLVTALRERFDLPVHLHTHDTAGGQLATLLAASAAGVDAVDAAAAPMSGGTSQVNMSALVAATDHTPRATGIALSALSSMEAYWEAVRDLYAPFEAGLRAPTGAVYRHEIPGGQLTNLRQQAIALGLGERWPAVQEAYAVANELLGKPIKVTPTSKVVGDLALFLVGGGVDVATLREHPERFDLPASVLGYLAGELGTPPAGFAEPFRERALAGRHPAPPSADLDPADAAELAVPGARRRAALSRLLFPGPWKDYLAAADSYGDSSLVPTEAYLYGLRPGAPVAVTLEPGVEIIIELETLSEPDDAAMRTLYLRVNGQPRPVRVRDNSITATTASARRADPADANQIGAGLPGIVTFTVAAGDAITQGQKLAVVEAMKMEAAVTSPVAGTVGELVRASGDSVEVGDLLLVVRP</sequence>
<dbReference type="NCBIfam" id="TIGR01235">
    <property type="entry name" value="pyruv_carbox"/>
    <property type="match status" value="1"/>
</dbReference>
<dbReference type="NCBIfam" id="NF006761">
    <property type="entry name" value="PRK09282.1"/>
    <property type="match status" value="1"/>
</dbReference>
<keyword evidence="21" id="KW-1185">Reference proteome</keyword>
<keyword evidence="5 11" id="KW-0436">Ligase</keyword>
<dbReference type="PROSITE" id="PS50968">
    <property type="entry name" value="BIOTINYL_LIPOYL"/>
    <property type="match status" value="1"/>
</dbReference>
<dbReference type="FunFam" id="3.20.20.70:FF:000120">
    <property type="entry name" value="Pyruvate carboxylase"/>
    <property type="match status" value="1"/>
</dbReference>
<dbReference type="InterPro" id="IPR016185">
    <property type="entry name" value="PreATP-grasp_dom_sf"/>
</dbReference>
<dbReference type="InterPro" id="IPR000891">
    <property type="entry name" value="PYR_CT"/>
</dbReference>
<organism evidence="20 21">
    <name type="scientific">Frankia torreyi</name>
    <dbReference type="NCBI Taxonomy" id="1856"/>
    <lineage>
        <taxon>Bacteria</taxon>
        <taxon>Bacillati</taxon>
        <taxon>Actinomycetota</taxon>
        <taxon>Actinomycetes</taxon>
        <taxon>Frankiales</taxon>
        <taxon>Frankiaceae</taxon>
        <taxon>Frankia</taxon>
    </lineage>
</organism>
<feature type="binding site" evidence="14">
    <location>
        <position position="567"/>
    </location>
    <ligand>
        <name>Mn(2+)</name>
        <dbReference type="ChEBI" id="CHEBI:29035"/>
    </ligand>
</feature>
<keyword evidence="9 11" id="KW-0092">Biotin</keyword>
<keyword evidence="4" id="KW-0312">Gluconeogenesis</keyword>
<evidence type="ECO:0000256" key="7">
    <source>
        <dbReference type="ARBA" id="ARBA00022741"/>
    </source>
</evidence>
<dbReference type="EC" id="6.4.1.1" evidence="3 11"/>
<dbReference type="GO" id="GO:0046872">
    <property type="term" value="F:metal ion binding"/>
    <property type="evidence" value="ECO:0007669"/>
    <property type="project" value="UniProtKB-KW"/>
</dbReference>
<feature type="binding site" evidence="13">
    <location>
        <position position="234"/>
    </location>
    <ligand>
        <name>ATP</name>
        <dbReference type="ChEBI" id="CHEBI:30616"/>
    </ligand>
</feature>
<reference evidence="20 21" key="2">
    <citation type="journal article" date="2016" name="Genome Announc.">
        <title>Permanent Draft Genome Sequences for Two Variants of Frankia sp. Strain CpI1, the First Frankia Strain Isolated from Root Nodules of Comptonia peregrina.</title>
        <authorList>
            <person name="Oshone R."/>
            <person name="Hurst S.G.IV."/>
            <person name="Abebe-Akele F."/>
            <person name="Simpson S."/>
            <person name="Morris K."/>
            <person name="Thomas W.K."/>
            <person name="Tisa L.S."/>
        </authorList>
    </citation>
    <scope>NUCLEOTIDE SEQUENCE [LARGE SCALE GENOMIC DNA]</scope>
    <source>
        <strain evidence="21">CpI1-S</strain>
    </source>
</reference>
<dbReference type="PROSITE" id="PS00867">
    <property type="entry name" value="CPSASE_2"/>
    <property type="match status" value="1"/>
</dbReference>
<dbReference type="OrthoDB" id="4435847at2"/>
<comment type="pathway">
    <text evidence="2">Carbohydrate biosynthesis; gluconeogenesis.</text>
</comment>
<dbReference type="SUPFAM" id="SSF51230">
    <property type="entry name" value="Single hybrid motif"/>
    <property type="match status" value="1"/>
</dbReference>
<evidence type="ECO:0000256" key="2">
    <source>
        <dbReference type="ARBA" id="ARBA00004742"/>
    </source>
</evidence>
<evidence type="ECO:0000256" key="5">
    <source>
        <dbReference type="ARBA" id="ARBA00022598"/>
    </source>
</evidence>
<dbReference type="InterPro" id="IPR000089">
    <property type="entry name" value="Biotin_lipoyl"/>
</dbReference>
<feature type="domain" description="Biotin carboxylation" evidence="18">
    <location>
        <begin position="1"/>
        <end position="448"/>
    </location>
</feature>
<dbReference type="Pfam" id="PF00289">
    <property type="entry name" value="Biotin_carb_N"/>
    <property type="match status" value="1"/>
</dbReference>
<dbReference type="PROSITE" id="PS50975">
    <property type="entry name" value="ATP_GRASP"/>
    <property type="match status" value="1"/>
</dbReference>
<dbReference type="RefSeq" id="WP_044886323.1">
    <property type="nucleotide sequence ID" value="NZ_JYFN01000029.1"/>
</dbReference>
<dbReference type="PROSITE" id="PS50991">
    <property type="entry name" value="PYR_CT"/>
    <property type="match status" value="1"/>
</dbReference>
<feature type="binding site" evidence="13">
    <location>
        <position position="199"/>
    </location>
    <ligand>
        <name>ATP</name>
        <dbReference type="ChEBI" id="CHEBI:30616"/>
    </ligand>
</feature>
<dbReference type="PANTHER" id="PTHR43778:SF2">
    <property type="entry name" value="PYRUVATE CARBOXYLASE, MITOCHONDRIAL"/>
    <property type="match status" value="1"/>
</dbReference>
<feature type="binding site" evidence="13">
    <location>
        <position position="639"/>
    </location>
    <ligand>
        <name>substrate</name>
    </ligand>
</feature>
<dbReference type="InterPro" id="IPR011054">
    <property type="entry name" value="Rudment_hybrid_motif"/>
</dbReference>
<evidence type="ECO:0000259" key="17">
    <source>
        <dbReference type="PROSITE" id="PS50975"/>
    </source>
</evidence>
<evidence type="ECO:0000256" key="1">
    <source>
        <dbReference type="ARBA" id="ARBA00001953"/>
    </source>
</evidence>
<evidence type="ECO:0000256" key="12">
    <source>
        <dbReference type="PIRSR" id="PIRSR001594-1"/>
    </source>
</evidence>
<comment type="catalytic activity">
    <reaction evidence="11">
        <text>hydrogencarbonate + pyruvate + ATP = oxaloacetate + ADP + phosphate + H(+)</text>
        <dbReference type="Rhea" id="RHEA:20844"/>
        <dbReference type="ChEBI" id="CHEBI:15361"/>
        <dbReference type="ChEBI" id="CHEBI:15378"/>
        <dbReference type="ChEBI" id="CHEBI:16452"/>
        <dbReference type="ChEBI" id="CHEBI:17544"/>
        <dbReference type="ChEBI" id="CHEBI:30616"/>
        <dbReference type="ChEBI" id="CHEBI:43474"/>
        <dbReference type="ChEBI" id="CHEBI:456216"/>
        <dbReference type="EC" id="6.4.1.1"/>
    </reaction>
</comment>